<reference evidence="1" key="2">
    <citation type="submission" date="2020-11" db="EMBL/GenBank/DDBJ databases">
        <authorList>
            <person name="McCartney M.A."/>
            <person name="Auch B."/>
            <person name="Kono T."/>
            <person name="Mallez S."/>
            <person name="Becker A."/>
            <person name="Gohl D.M."/>
            <person name="Silverstein K.A.T."/>
            <person name="Koren S."/>
            <person name="Bechman K.B."/>
            <person name="Herman A."/>
            <person name="Abrahante J.E."/>
            <person name="Garbe J."/>
        </authorList>
    </citation>
    <scope>NUCLEOTIDE SEQUENCE</scope>
    <source>
        <strain evidence="1">Duluth1</strain>
        <tissue evidence="1">Whole animal</tissue>
    </source>
</reference>
<keyword evidence="2" id="KW-1185">Reference proteome</keyword>
<comment type="caution">
    <text evidence="1">The sequence shown here is derived from an EMBL/GenBank/DDBJ whole genome shotgun (WGS) entry which is preliminary data.</text>
</comment>
<dbReference type="EMBL" id="JAIWYP010000015">
    <property type="protein sequence ID" value="KAH3702527.1"/>
    <property type="molecule type" value="Genomic_DNA"/>
</dbReference>
<evidence type="ECO:0000313" key="2">
    <source>
        <dbReference type="Proteomes" id="UP000828390"/>
    </source>
</evidence>
<reference evidence="1" key="1">
    <citation type="journal article" date="2019" name="bioRxiv">
        <title>The Genome of the Zebra Mussel, Dreissena polymorpha: A Resource for Invasive Species Research.</title>
        <authorList>
            <person name="McCartney M.A."/>
            <person name="Auch B."/>
            <person name="Kono T."/>
            <person name="Mallez S."/>
            <person name="Zhang Y."/>
            <person name="Obille A."/>
            <person name="Becker A."/>
            <person name="Abrahante J.E."/>
            <person name="Garbe J."/>
            <person name="Badalamenti J.P."/>
            <person name="Herman A."/>
            <person name="Mangelson H."/>
            <person name="Liachko I."/>
            <person name="Sullivan S."/>
            <person name="Sone E.D."/>
            <person name="Koren S."/>
            <person name="Silverstein K.A.T."/>
            <person name="Beckman K.B."/>
            <person name="Gohl D.M."/>
        </authorList>
    </citation>
    <scope>NUCLEOTIDE SEQUENCE</scope>
    <source>
        <strain evidence="1">Duluth1</strain>
        <tissue evidence="1">Whole animal</tissue>
    </source>
</reference>
<dbReference type="Proteomes" id="UP000828390">
    <property type="component" value="Unassembled WGS sequence"/>
</dbReference>
<accession>A0A9D4BRG0</accession>
<organism evidence="1 2">
    <name type="scientific">Dreissena polymorpha</name>
    <name type="common">Zebra mussel</name>
    <name type="synonym">Mytilus polymorpha</name>
    <dbReference type="NCBI Taxonomy" id="45954"/>
    <lineage>
        <taxon>Eukaryota</taxon>
        <taxon>Metazoa</taxon>
        <taxon>Spiralia</taxon>
        <taxon>Lophotrochozoa</taxon>
        <taxon>Mollusca</taxon>
        <taxon>Bivalvia</taxon>
        <taxon>Autobranchia</taxon>
        <taxon>Heteroconchia</taxon>
        <taxon>Euheterodonta</taxon>
        <taxon>Imparidentia</taxon>
        <taxon>Neoheterodontei</taxon>
        <taxon>Myida</taxon>
        <taxon>Dreissenoidea</taxon>
        <taxon>Dreissenidae</taxon>
        <taxon>Dreissena</taxon>
    </lineage>
</organism>
<sequence>MRPEPLRVASAAERLAYAKWFFRLVAPAGELTGDGSYTERVSVNFLLDLTNLASASLRAMDRTLRGCP</sequence>
<name>A0A9D4BRG0_DREPO</name>
<dbReference type="AlphaFoldDB" id="A0A9D4BRG0"/>
<protein>
    <submittedName>
        <fullName evidence="1">Uncharacterized protein</fullName>
    </submittedName>
</protein>
<proteinExistence type="predicted"/>
<evidence type="ECO:0000313" key="1">
    <source>
        <dbReference type="EMBL" id="KAH3702527.1"/>
    </source>
</evidence>
<gene>
    <name evidence="1" type="ORF">DPMN_077551</name>
</gene>